<evidence type="ECO:0000256" key="4">
    <source>
        <dbReference type="ARBA" id="ARBA00008236"/>
    </source>
</evidence>
<sequence length="409" mass="45366">MSFEQNLEKYAALAVNVGVNIQPGQTLSINAPLEAAPFVRLVTEKAYKSGAKHVYVDWNDEILTRLKFDFAPEEAFSEFPAWKAHAREELAKESAAFISIYAENPDLLKGVDSKKIATAHKVAGEAMKVYRDYVQADKVSWCVISVPTKEWAAKVFPDVAPGEQEEKLWDAIFQATRANLENPVEAWKKHDETLHKKVDYLNEKHYKALHYTGPGTDLTIELPEKHVWAGAGSLNEKNVPFMANIPTEEVFTMPLKTGVNGQVSSTKPLVFAGNIIDNFTLTFENGRIVDYKADVGEEALKHLVETDEGSHFLGEVALVPHDSPISNTNILFYNTLFDENASCHLAIGNAYAFNLDGGKTMTKEELSENGANSSITHEDFMIGSAELDIDGITADGTHEPIFRKGNWAF</sequence>
<evidence type="ECO:0000313" key="10">
    <source>
        <dbReference type="EMBL" id="KEK24423.1"/>
    </source>
</evidence>
<dbReference type="PANTHER" id="PTHR34448:SF3">
    <property type="entry name" value="AMINOPEPTIDASE AMPS"/>
    <property type="match status" value="1"/>
</dbReference>
<keyword evidence="8" id="KW-0378">Hydrolase</keyword>
<dbReference type="RefSeq" id="WP_033674505.1">
    <property type="nucleotide sequence ID" value="NZ_JOTM01000007.1"/>
</dbReference>
<dbReference type="GO" id="GO:0008237">
    <property type="term" value="F:metallopeptidase activity"/>
    <property type="evidence" value="ECO:0007669"/>
    <property type="project" value="UniProtKB-KW"/>
</dbReference>
<keyword evidence="9" id="KW-0482">Metalloprotease</keyword>
<dbReference type="MEROPS" id="M29.002"/>
<dbReference type="Gene3D" id="3.40.1830.10">
    <property type="entry name" value="Thermophilic metalloprotease (M29)"/>
    <property type="match status" value="1"/>
</dbReference>
<dbReference type="Proteomes" id="UP000027778">
    <property type="component" value="Unassembled WGS sequence"/>
</dbReference>
<keyword evidence="5" id="KW-0031">Aminopeptidase</keyword>
<evidence type="ECO:0000313" key="11">
    <source>
        <dbReference type="Proteomes" id="UP000027778"/>
    </source>
</evidence>
<evidence type="ECO:0000256" key="3">
    <source>
        <dbReference type="ARBA" id="ARBA00001947"/>
    </source>
</evidence>
<dbReference type="InterPro" id="IPR000787">
    <property type="entry name" value="Peptidase_M29"/>
</dbReference>
<comment type="cofactor">
    <cofactor evidence="3">
        <name>Zn(2+)</name>
        <dbReference type="ChEBI" id="CHEBI:29105"/>
    </cofactor>
</comment>
<comment type="cofactor">
    <cofactor evidence="1">
        <name>Co(2+)</name>
        <dbReference type="ChEBI" id="CHEBI:48828"/>
    </cofactor>
</comment>
<evidence type="ECO:0000256" key="2">
    <source>
        <dbReference type="ARBA" id="ARBA00001946"/>
    </source>
</evidence>
<dbReference type="OrthoDB" id="9803993at2"/>
<evidence type="ECO:0000256" key="5">
    <source>
        <dbReference type="ARBA" id="ARBA00022438"/>
    </source>
</evidence>
<comment type="cofactor">
    <cofactor evidence="2">
        <name>Mg(2+)</name>
        <dbReference type="ChEBI" id="CHEBI:18420"/>
    </cofactor>
</comment>
<accession>A0A073KPZ0</accession>
<organism evidence="10 11">
    <name type="scientific">Bacillus gaemokensis</name>
    <dbReference type="NCBI Taxonomy" id="574375"/>
    <lineage>
        <taxon>Bacteria</taxon>
        <taxon>Bacillati</taxon>
        <taxon>Bacillota</taxon>
        <taxon>Bacilli</taxon>
        <taxon>Bacillales</taxon>
        <taxon>Bacillaceae</taxon>
        <taxon>Bacillus</taxon>
        <taxon>Bacillus cereus group</taxon>
    </lineage>
</organism>
<dbReference type="Pfam" id="PF02073">
    <property type="entry name" value="Peptidase_M29"/>
    <property type="match status" value="1"/>
</dbReference>
<keyword evidence="6" id="KW-0645">Protease</keyword>
<keyword evidence="7" id="KW-0479">Metal-binding</keyword>
<dbReference type="STRING" id="574375.AZF08_18890"/>
<dbReference type="PANTHER" id="PTHR34448">
    <property type="entry name" value="AMINOPEPTIDASE"/>
    <property type="match status" value="1"/>
</dbReference>
<dbReference type="InterPro" id="IPR052170">
    <property type="entry name" value="M29_Exopeptidase"/>
</dbReference>
<comment type="caution">
    <text evidence="10">The sequence shown here is derived from an EMBL/GenBank/DDBJ whole genome shotgun (WGS) entry which is preliminary data.</text>
</comment>
<dbReference type="AlphaFoldDB" id="A0A073KPZ0"/>
<dbReference type="PRINTS" id="PR00919">
    <property type="entry name" value="THERMOPTASE"/>
</dbReference>
<keyword evidence="11" id="KW-1185">Reference proteome</keyword>
<dbReference type="SUPFAM" id="SSF144052">
    <property type="entry name" value="Thermophilic metalloprotease-like"/>
    <property type="match status" value="1"/>
</dbReference>
<dbReference type="EMBL" id="JOTM01000007">
    <property type="protein sequence ID" value="KEK24423.1"/>
    <property type="molecule type" value="Genomic_DNA"/>
</dbReference>
<evidence type="ECO:0000256" key="6">
    <source>
        <dbReference type="ARBA" id="ARBA00022670"/>
    </source>
</evidence>
<evidence type="ECO:0000256" key="9">
    <source>
        <dbReference type="ARBA" id="ARBA00023049"/>
    </source>
</evidence>
<reference evidence="10 11" key="1">
    <citation type="submission" date="2014-06" db="EMBL/GenBank/DDBJ databases">
        <title>Draft genome sequence of Bacillus gaemokensis JCM 15801 (MCCC 1A00707).</title>
        <authorList>
            <person name="Lai Q."/>
            <person name="Liu Y."/>
            <person name="Shao Z."/>
        </authorList>
    </citation>
    <scope>NUCLEOTIDE SEQUENCE [LARGE SCALE GENOMIC DNA]</scope>
    <source>
        <strain evidence="10 11">JCM 15801</strain>
    </source>
</reference>
<dbReference type="GO" id="GO:0046872">
    <property type="term" value="F:metal ion binding"/>
    <property type="evidence" value="ECO:0007669"/>
    <property type="project" value="UniProtKB-KW"/>
</dbReference>
<dbReference type="InterPro" id="IPR035097">
    <property type="entry name" value="M29_N-terminal"/>
</dbReference>
<name>A0A073KPZ0_9BACI</name>
<protein>
    <submittedName>
        <fullName evidence="10">Peptidase M29</fullName>
    </submittedName>
</protein>
<gene>
    <name evidence="10" type="ORF">BAGA_27165</name>
</gene>
<dbReference type="GO" id="GO:0004177">
    <property type="term" value="F:aminopeptidase activity"/>
    <property type="evidence" value="ECO:0007669"/>
    <property type="project" value="UniProtKB-KW"/>
</dbReference>
<evidence type="ECO:0000256" key="7">
    <source>
        <dbReference type="ARBA" id="ARBA00022723"/>
    </source>
</evidence>
<evidence type="ECO:0000256" key="1">
    <source>
        <dbReference type="ARBA" id="ARBA00001941"/>
    </source>
</evidence>
<proteinExistence type="inferred from homology"/>
<dbReference type="eggNOG" id="COG2309">
    <property type="taxonomic scope" value="Bacteria"/>
</dbReference>
<dbReference type="GO" id="GO:0006508">
    <property type="term" value="P:proteolysis"/>
    <property type="evidence" value="ECO:0007669"/>
    <property type="project" value="UniProtKB-KW"/>
</dbReference>
<evidence type="ECO:0000256" key="8">
    <source>
        <dbReference type="ARBA" id="ARBA00022801"/>
    </source>
</evidence>
<comment type="similarity">
    <text evidence="4">Belongs to the peptidase M29 family.</text>
</comment>